<sequence>MANGHRGAAERLLLWVSYQAEELLCANNKCAYTIAPGCGAYYGKLRCNLNEFLRYLWHPRSYRNRFGKFIRETEADRPKYVNVYKFSSGYKGLDLLVFFFNQIVTYRTPGTTWDDKLVRNLDYKRAMPGVGDYAELLARATEPISRLRPYMLKLEEDVMAELREKEVNKYKATWRTHFPAGSEQDLEKAIGQMSSTFDKKVGQELNREIMLRFPREVNAYEGGIHLAKTVEFLRTSNRERYRLGQAYDNGKMDLLTEVQQTMADDDKARLTLEKRIEWNPIKGMGPVMGEFLDLDMTVAKYKLRGGQLSETELRGKFKAVHMQLLQTSPDYRSHFRTMSAATVAREAVSCTGFNLQVEKRKRMF</sequence>
<evidence type="ECO:0000313" key="2">
    <source>
        <dbReference type="Proteomes" id="UP001365542"/>
    </source>
</evidence>
<comment type="caution">
    <text evidence="1">The sequence shown here is derived from an EMBL/GenBank/DDBJ whole genome shotgun (WGS) entry which is preliminary data.</text>
</comment>
<gene>
    <name evidence="1" type="ORF">TWF694_007784</name>
</gene>
<accession>A0AAV9XQE8</accession>
<organism evidence="1 2">
    <name type="scientific">Orbilia ellipsospora</name>
    <dbReference type="NCBI Taxonomy" id="2528407"/>
    <lineage>
        <taxon>Eukaryota</taxon>
        <taxon>Fungi</taxon>
        <taxon>Dikarya</taxon>
        <taxon>Ascomycota</taxon>
        <taxon>Pezizomycotina</taxon>
        <taxon>Orbiliomycetes</taxon>
        <taxon>Orbiliales</taxon>
        <taxon>Orbiliaceae</taxon>
        <taxon>Orbilia</taxon>
    </lineage>
</organism>
<evidence type="ECO:0000313" key="1">
    <source>
        <dbReference type="EMBL" id="KAK6542013.1"/>
    </source>
</evidence>
<keyword evidence="2" id="KW-1185">Reference proteome</keyword>
<proteinExistence type="predicted"/>
<name>A0AAV9XQE8_9PEZI</name>
<dbReference type="Proteomes" id="UP001365542">
    <property type="component" value="Unassembled WGS sequence"/>
</dbReference>
<dbReference type="EMBL" id="JAVHJO010000003">
    <property type="protein sequence ID" value="KAK6542013.1"/>
    <property type="molecule type" value="Genomic_DNA"/>
</dbReference>
<protein>
    <submittedName>
        <fullName evidence="1">Uncharacterized protein</fullName>
    </submittedName>
</protein>
<reference evidence="1 2" key="1">
    <citation type="submission" date="2019-10" db="EMBL/GenBank/DDBJ databases">
        <authorList>
            <person name="Palmer J.M."/>
        </authorList>
    </citation>
    <scope>NUCLEOTIDE SEQUENCE [LARGE SCALE GENOMIC DNA]</scope>
    <source>
        <strain evidence="1 2">TWF694</strain>
    </source>
</reference>
<dbReference type="AlphaFoldDB" id="A0AAV9XQE8"/>